<gene>
    <name evidence="1" type="ORF">ELS19_17920</name>
</gene>
<name>A0A482SXX3_9EURY</name>
<accession>A0A482SXX3</accession>
<sequence>MENEEDVRADPSIFPLGADLVTTDERLNERNPRLVLLFAPQKQGSKKGVNKKKIVNKEPTEVEFGLDPSYNLQSTNMGLVFGLVLDEEPQSKQETSRQRNTKNAGRIVSNVSGISIKPKNDIQISSSGSSNNVEVTYYRIENEKPTKSEKKPKQVKEVSATSEKITTQDSDGCWVTDGQCTDIITVACAGAATLDTAACASGCTSAGVAGGPIGYTACFAFCEAISSWWGAAICATQADTVCEDFINSNCS</sequence>
<organism evidence="1 2">
    <name type="scientific">Halogeometricum borinquense</name>
    <dbReference type="NCBI Taxonomy" id="60847"/>
    <lineage>
        <taxon>Archaea</taxon>
        <taxon>Methanobacteriati</taxon>
        <taxon>Methanobacteriota</taxon>
        <taxon>Stenosarchaea group</taxon>
        <taxon>Halobacteria</taxon>
        <taxon>Halobacteriales</taxon>
        <taxon>Haloferacaceae</taxon>
        <taxon>Halogeometricum</taxon>
    </lineage>
</organism>
<evidence type="ECO:0000313" key="2">
    <source>
        <dbReference type="Proteomes" id="UP000294028"/>
    </source>
</evidence>
<protein>
    <submittedName>
        <fullName evidence="1">Uncharacterized protein</fullName>
    </submittedName>
</protein>
<dbReference type="AlphaFoldDB" id="A0A482SXX3"/>
<comment type="caution">
    <text evidence="1">The sequence shown here is derived from an EMBL/GenBank/DDBJ whole genome shotgun (WGS) entry which is preliminary data.</text>
</comment>
<dbReference type="Proteomes" id="UP000294028">
    <property type="component" value="Unassembled WGS sequence"/>
</dbReference>
<evidence type="ECO:0000313" key="1">
    <source>
        <dbReference type="EMBL" id="RYJ08418.1"/>
    </source>
</evidence>
<reference evidence="1 2" key="1">
    <citation type="submission" date="2018-12" db="EMBL/GenBank/DDBJ databases">
        <title>Genome analysis provides insights into bioremediation potentialities of Halogeometricum borinquense strain N11.</title>
        <authorList>
            <person name="Najjari A."/>
            <person name="Youssef N."/>
            <person name="Fhoula I."/>
            <person name="Ben Dhia O."/>
            <person name="Mahjoubi M."/>
            <person name="Ouzari H.I."/>
            <person name="Cherif A."/>
        </authorList>
    </citation>
    <scope>NUCLEOTIDE SEQUENCE [LARGE SCALE GENOMIC DNA]</scope>
    <source>
        <strain evidence="1 2">N11</strain>
    </source>
</reference>
<dbReference type="RefSeq" id="WP_129786322.1">
    <property type="nucleotide sequence ID" value="NZ_RZHH01000003.1"/>
</dbReference>
<proteinExistence type="predicted"/>
<dbReference type="EMBL" id="RZHH01000003">
    <property type="protein sequence ID" value="RYJ08418.1"/>
    <property type="molecule type" value="Genomic_DNA"/>
</dbReference>